<feature type="transmembrane region" description="Helical" evidence="1">
    <location>
        <begin position="172"/>
        <end position="189"/>
    </location>
</feature>
<feature type="transmembrane region" description="Helical" evidence="1">
    <location>
        <begin position="54"/>
        <end position="73"/>
    </location>
</feature>
<sequence length="391" mass="44272">MNLINNTYSTPSFLRLGFRPFFFAAGSIGVIAMLLWIIFYQSILTTDNINPSQWHAHEMIFAYSAVVIVGFLLTASKNWSKVQTLYGKPLLALFMLWIAGRFLPFVNPEYLLYQAIIDSSFLVISTLVIAYPIIKGKNWVNLSIVAKILLLALSHIAYYLGIFGVLENGINLGLYAGFYLIISLLLMMSRRLLPFFIERGIGLDKALKNTKFLDISSLVLFLVFIVAEVFFSSIIADVLAGILFVIHTIRMFNWYNAGIWKRPLLWSIYLAYGFLTLGFGLHAISNFAGLLPHIALHSFAFGIALMTLSMMSRVSLGHTGRNVFEPPKLLNLMFILLVISFVFRVILTSISVEYYHQWILISQLLWVASFTIFTSIYAPMLFKARTDGQFG</sequence>
<feature type="transmembrane region" description="Helical" evidence="1">
    <location>
        <begin position="290"/>
        <end position="308"/>
    </location>
</feature>
<feature type="transmembrane region" description="Helical" evidence="1">
    <location>
        <begin position="233"/>
        <end position="252"/>
    </location>
</feature>
<feature type="transmembrane region" description="Helical" evidence="1">
    <location>
        <begin position="210"/>
        <end position="227"/>
    </location>
</feature>
<dbReference type="EMBL" id="CP138327">
    <property type="protein sequence ID" value="WXU00378.1"/>
    <property type="molecule type" value="Genomic_DNA"/>
</dbReference>
<feature type="transmembrane region" description="Helical" evidence="1">
    <location>
        <begin position="329"/>
        <end position="352"/>
    </location>
</feature>
<organism evidence="2">
    <name type="scientific">Catillopecten margaritatus gill symbiont</name>
    <dbReference type="NCBI Taxonomy" id="3083288"/>
    <lineage>
        <taxon>Bacteria</taxon>
        <taxon>Pseudomonadati</taxon>
        <taxon>Pseudomonadota</taxon>
        <taxon>Gammaproteobacteria</taxon>
        <taxon>sulfur-oxidizing symbionts</taxon>
    </lineage>
</organism>
<keyword evidence="1" id="KW-1133">Transmembrane helix</keyword>
<name>A0AAU6PH87_9GAMM</name>
<gene>
    <name evidence="2" type="ORF">Ctma_1093</name>
</gene>
<accession>A0AAU6PH87</accession>
<dbReference type="Pfam" id="PF05940">
    <property type="entry name" value="NnrS"/>
    <property type="match status" value="1"/>
</dbReference>
<dbReference type="AlphaFoldDB" id="A0AAU6PH87"/>
<feature type="transmembrane region" description="Helical" evidence="1">
    <location>
        <begin position="85"/>
        <end position="104"/>
    </location>
</feature>
<proteinExistence type="predicted"/>
<keyword evidence="1" id="KW-0472">Membrane</keyword>
<feature type="transmembrane region" description="Helical" evidence="1">
    <location>
        <begin position="110"/>
        <end position="132"/>
    </location>
</feature>
<dbReference type="InterPro" id="IPR010266">
    <property type="entry name" value="NnrS"/>
</dbReference>
<feature type="transmembrane region" description="Helical" evidence="1">
    <location>
        <begin position="144"/>
        <end position="166"/>
    </location>
</feature>
<keyword evidence="1" id="KW-0812">Transmembrane</keyword>
<evidence type="ECO:0000256" key="1">
    <source>
        <dbReference type="SAM" id="Phobius"/>
    </source>
</evidence>
<feature type="transmembrane region" description="Helical" evidence="1">
    <location>
        <begin position="358"/>
        <end position="382"/>
    </location>
</feature>
<evidence type="ECO:0008006" key="3">
    <source>
        <dbReference type="Google" id="ProtNLM"/>
    </source>
</evidence>
<evidence type="ECO:0000313" key="2">
    <source>
        <dbReference type="EMBL" id="WXU00378.1"/>
    </source>
</evidence>
<feature type="transmembrane region" description="Helical" evidence="1">
    <location>
        <begin position="21"/>
        <end position="42"/>
    </location>
</feature>
<protein>
    <recommendedName>
        <fullName evidence="3">NnrS family protein</fullName>
    </recommendedName>
</protein>
<reference evidence="2" key="1">
    <citation type="submission" date="2023-10" db="EMBL/GenBank/DDBJ databases">
        <title>The first scallop-associated chemosynthetic bacterial symbiont.</title>
        <authorList>
            <person name="Lin Y.-T."/>
            <person name="Sun J."/>
            <person name="Ip J.C.-H."/>
            <person name="He X."/>
            <person name="Gao Z.-M."/>
            <person name="Perez M."/>
            <person name="Xu T."/>
            <person name="Qian P.-Y."/>
            <person name="Qiu J.-W."/>
        </authorList>
    </citation>
    <scope>NUCLEOTIDE SEQUENCE</scope>
    <source>
        <strain evidence="2">Gill1</strain>
    </source>
</reference>
<feature type="transmembrane region" description="Helical" evidence="1">
    <location>
        <begin position="264"/>
        <end position="284"/>
    </location>
</feature>